<comment type="caution">
    <text evidence="2">The sequence shown here is derived from an EMBL/GenBank/DDBJ whole genome shotgun (WGS) entry which is preliminary data.</text>
</comment>
<evidence type="ECO:0000313" key="3">
    <source>
        <dbReference type="Proteomes" id="UP000076154"/>
    </source>
</evidence>
<organism evidence="2 3">
    <name type="scientific">Hypsizygus marmoreus</name>
    <name type="common">White beech mushroom</name>
    <name type="synonym">Agaricus marmoreus</name>
    <dbReference type="NCBI Taxonomy" id="39966"/>
    <lineage>
        <taxon>Eukaryota</taxon>
        <taxon>Fungi</taxon>
        <taxon>Dikarya</taxon>
        <taxon>Basidiomycota</taxon>
        <taxon>Agaricomycotina</taxon>
        <taxon>Agaricomycetes</taxon>
        <taxon>Agaricomycetidae</taxon>
        <taxon>Agaricales</taxon>
        <taxon>Tricholomatineae</taxon>
        <taxon>Lyophyllaceae</taxon>
        <taxon>Hypsizygus</taxon>
    </lineage>
</organism>
<dbReference type="InParanoid" id="A0A369JU25"/>
<gene>
    <name evidence="2" type="ORF">Hypma_007341</name>
</gene>
<dbReference type="Proteomes" id="UP000076154">
    <property type="component" value="Unassembled WGS sequence"/>
</dbReference>
<dbReference type="EMBL" id="LUEZ02000041">
    <property type="protein sequence ID" value="RDB24862.1"/>
    <property type="molecule type" value="Genomic_DNA"/>
</dbReference>
<sequence length="79" mass="8757">MTPEAVCSGHPSHHPSTSPRYTAAAAHPAKARLGLQQRLGPKLFRVRFTSTARIPKNTHISTSTFVKVFNHDFFETAEI</sequence>
<proteinExistence type="predicted"/>
<evidence type="ECO:0000256" key="1">
    <source>
        <dbReference type="SAM" id="MobiDB-lite"/>
    </source>
</evidence>
<name>A0A369JU25_HYPMA</name>
<accession>A0A369JU25</accession>
<feature type="region of interest" description="Disordered" evidence="1">
    <location>
        <begin position="1"/>
        <end position="29"/>
    </location>
</feature>
<evidence type="ECO:0000313" key="2">
    <source>
        <dbReference type="EMBL" id="RDB24862.1"/>
    </source>
</evidence>
<reference evidence="2" key="1">
    <citation type="submission" date="2018-04" db="EMBL/GenBank/DDBJ databases">
        <title>Whole genome sequencing of Hypsizygus marmoreus.</title>
        <authorList>
            <person name="Choi I.-G."/>
            <person name="Min B."/>
            <person name="Kim J.-G."/>
            <person name="Kim S."/>
            <person name="Oh Y.-L."/>
            <person name="Kong W.-S."/>
            <person name="Park H."/>
            <person name="Jeong J."/>
            <person name="Song E.-S."/>
        </authorList>
    </citation>
    <scope>NUCLEOTIDE SEQUENCE [LARGE SCALE GENOMIC DNA]</scope>
    <source>
        <strain evidence="2">51987-8</strain>
    </source>
</reference>
<keyword evidence="3" id="KW-1185">Reference proteome</keyword>
<dbReference type="AlphaFoldDB" id="A0A369JU25"/>
<protein>
    <submittedName>
        <fullName evidence="2">Uncharacterized protein</fullName>
    </submittedName>
</protein>